<evidence type="ECO:0000313" key="1">
    <source>
        <dbReference type="EMBL" id="MPM02557.1"/>
    </source>
</evidence>
<organism evidence="1">
    <name type="scientific">bioreactor metagenome</name>
    <dbReference type="NCBI Taxonomy" id="1076179"/>
    <lineage>
        <taxon>unclassified sequences</taxon>
        <taxon>metagenomes</taxon>
        <taxon>ecological metagenomes</taxon>
    </lineage>
</organism>
<proteinExistence type="predicted"/>
<comment type="caution">
    <text evidence="1">The sequence shown here is derived from an EMBL/GenBank/DDBJ whole genome shotgun (WGS) entry which is preliminary data.</text>
</comment>
<name>A0A644WG63_9ZZZZ</name>
<reference evidence="1" key="1">
    <citation type="submission" date="2019-08" db="EMBL/GenBank/DDBJ databases">
        <authorList>
            <person name="Kucharzyk K."/>
            <person name="Murdoch R.W."/>
            <person name="Higgins S."/>
            <person name="Loffler F."/>
        </authorList>
    </citation>
    <scope>NUCLEOTIDE SEQUENCE</scope>
</reference>
<gene>
    <name evidence="1" type="ORF">SDC9_48806</name>
</gene>
<dbReference type="EMBL" id="VSSQ01000877">
    <property type="protein sequence ID" value="MPM02557.1"/>
    <property type="molecule type" value="Genomic_DNA"/>
</dbReference>
<protein>
    <submittedName>
        <fullName evidence="1">Uncharacterized protein</fullName>
    </submittedName>
</protein>
<dbReference type="AlphaFoldDB" id="A0A644WG63"/>
<sequence length="118" mass="13803">MKRFFKILLRLIDVADVIETTGDFSVVFFRFSNAQCREICFGRFIKSSDFFIHHSCQKQGVDLSFSICILPAEVESQLRKLQRSGRIGIQNLIRTVIEHINFPFVYRLRVVVLFILCL</sequence>
<accession>A0A644WG63</accession>